<reference evidence="1" key="1">
    <citation type="submission" date="2020-06" db="EMBL/GenBank/DDBJ databases">
        <title>Unique genomic features of the anaerobic methanotrophic archaea.</title>
        <authorList>
            <person name="Chadwick G.L."/>
            <person name="Skennerton C.T."/>
            <person name="Laso-Perez R."/>
            <person name="Leu A.O."/>
            <person name="Speth D.R."/>
            <person name="Yu H."/>
            <person name="Morgan-Lang C."/>
            <person name="Hatzenpichler R."/>
            <person name="Goudeau D."/>
            <person name="Malmstrom R."/>
            <person name="Brazelton W.J."/>
            <person name="Woyke T."/>
            <person name="Hallam S.J."/>
            <person name="Tyson G.W."/>
            <person name="Wegener G."/>
            <person name="Boetius A."/>
            <person name="Orphan V."/>
        </authorList>
    </citation>
    <scope>NUCLEOTIDE SEQUENCE</scope>
</reference>
<gene>
    <name evidence="1" type="ORF">BPLLOOKG_00012</name>
    <name evidence="2" type="ORF">EGELPFMD_00014</name>
</gene>
<proteinExistence type="predicted"/>
<evidence type="ECO:0000313" key="2">
    <source>
        <dbReference type="EMBL" id="QNO50594.1"/>
    </source>
</evidence>
<dbReference type="EMBL" id="MT631442">
    <property type="protein sequence ID" value="QNO50594.1"/>
    <property type="molecule type" value="Genomic_DNA"/>
</dbReference>
<dbReference type="EMBL" id="MT630864">
    <property type="protein sequence ID" value="QNO43786.1"/>
    <property type="molecule type" value="Genomic_DNA"/>
</dbReference>
<evidence type="ECO:0000313" key="1">
    <source>
        <dbReference type="EMBL" id="QNO43786.1"/>
    </source>
</evidence>
<accession>A0A7G9Y702</accession>
<dbReference type="Pfam" id="PF14076">
    <property type="entry name" value="DUF4258"/>
    <property type="match status" value="1"/>
</dbReference>
<dbReference type="InterPro" id="IPR025354">
    <property type="entry name" value="DUF4258"/>
</dbReference>
<name>A0A7G9Y702_9EURY</name>
<sequence length="102" mass="11942">MKIDRTYLTKLFLEDDFIISNHARIRMFQRNISTGDIGQVILYGEIIEEYTDDEPCPSALFLGYVSGTPYHAVLALCKDHVRVVTVYHPENDKWTDYRIRND</sequence>
<organism evidence="1">
    <name type="scientific">Candidatus Methanogaster sp. ANME-2c ERB4</name>
    <dbReference type="NCBI Taxonomy" id="2759911"/>
    <lineage>
        <taxon>Archaea</taxon>
        <taxon>Methanobacteriati</taxon>
        <taxon>Methanobacteriota</taxon>
        <taxon>Stenosarchaea group</taxon>
        <taxon>Methanomicrobia</taxon>
        <taxon>Methanosarcinales</taxon>
        <taxon>ANME-2 cluster</taxon>
        <taxon>Candidatus Methanogasteraceae</taxon>
        <taxon>Candidatus Methanogaster</taxon>
    </lineage>
</organism>
<protein>
    <recommendedName>
        <fullName evidence="3">DUF4258 domain-containing protein</fullName>
    </recommendedName>
</protein>
<dbReference type="AlphaFoldDB" id="A0A7G9Y702"/>
<evidence type="ECO:0008006" key="3">
    <source>
        <dbReference type="Google" id="ProtNLM"/>
    </source>
</evidence>